<organism evidence="15 16">
    <name type="scientific">Hypholoma sublateritium (strain FD-334 SS-4)</name>
    <dbReference type="NCBI Taxonomy" id="945553"/>
    <lineage>
        <taxon>Eukaryota</taxon>
        <taxon>Fungi</taxon>
        <taxon>Dikarya</taxon>
        <taxon>Basidiomycota</taxon>
        <taxon>Agaricomycotina</taxon>
        <taxon>Agaricomycetes</taxon>
        <taxon>Agaricomycetidae</taxon>
        <taxon>Agaricales</taxon>
        <taxon>Agaricineae</taxon>
        <taxon>Strophariaceae</taxon>
        <taxon>Hypholoma</taxon>
    </lineage>
</organism>
<dbReference type="CDD" id="cd15735">
    <property type="entry name" value="FYVE_spVPS27p_like"/>
    <property type="match status" value="1"/>
</dbReference>
<feature type="compositionally biased region" description="Basic residues" evidence="12">
    <location>
        <begin position="240"/>
        <end position="255"/>
    </location>
</feature>
<dbReference type="OrthoDB" id="957735at2759"/>
<dbReference type="GO" id="GO:0010008">
    <property type="term" value="C:endosome membrane"/>
    <property type="evidence" value="ECO:0007669"/>
    <property type="project" value="UniProtKB-SubCell"/>
</dbReference>
<dbReference type="Pfam" id="PF02809">
    <property type="entry name" value="UIM"/>
    <property type="match status" value="2"/>
</dbReference>
<dbReference type="InterPro" id="IPR008942">
    <property type="entry name" value="ENTH_VHS"/>
</dbReference>
<evidence type="ECO:0000256" key="5">
    <source>
        <dbReference type="ARBA" id="ARBA00022737"/>
    </source>
</evidence>
<evidence type="ECO:0000256" key="9">
    <source>
        <dbReference type="ARBA" id="ARBA00023136"/>
    </source>
</evidence>
<dbReference type="Pfam" id="PF01363">
    <property type="entry name" value="FYVE"/>
    <property type="match status" value="1"/>
</dbReference>
<comment type="subunit">
    <text evidence="10">Component of the ESCRT-0 complex composed of HSE1 and VPS27.</text>
</comment>
<dbReference type="Gene3D" id="1.20.5.1940">
    <property type="match status" value="1"/>
</dbReference>
<accession>A0A0D2NZG4</accession>
<feature type="compositionally biased region" description="Low complexity" evidence="12">
    <location>
        <begin position="654"/>
        <end position="681"/>
    </location>
</feature>
<keyword evidence="7 11" id="KW-0863">Zinc-finger</keyword>
<dbReference type="SUPFAM" id="SSF57903">
    <property type="entry name" value="FYVE/PHD zinc finger"/>
    <property type="match status" value="1"/>
</dbReference>
<evidence type="ECO:0000313" key="16">
    <source>
        <dbReference type="Proteomes" id="UP000054270"/>
    </source>
</evidence>
<dbReference type="CDD" id="cd21385">
    <property type="entry name" value="GAT_Vps27"/>
    <property type="match status" value="1"/>
</dbReference>
<dbReference type="Pfam" id="PF00790">
    <property type="entry name" value="VHS"/>
    <property type="match status" value="1"/>
</dbReference>
<dbReference type="SMART" id="SM00064">
    <property type="entry name" value="FYVE"/>
    <property type="match status" value="1"/>
</dbReference>
<feature type="domain" description="VHS" evidence="14">
    <location>
        <begin position="31"/>
        <end position="152"/>
    </location>
</feature>
<evidence type="ECO:0000256" key="8">
    <source>
        <dbReference type="ARBA" id="ARBA00022833"/>
    </source>
</evidence>
<dbReference type="InterPro" id="IPR003903">
    <property type="entry name" value="UIM_dom"/>
</dbReference>
<evidence type="ECO:0000256" key="11">
    <source>
        <dbReference type="PROSITE-ProRule" id="PRU00091"/>
    </source>
</evidence>
<dbReference type="GO" id="GO:0043328">
    <property type="term" value="P:protein transport to vacuole involved in ubiquitin-dependent protein catabolic process via the multivesicular body sorting pathway"/>
    <property type="evidence" value="ECO:0007669"/>
    <property type="project" value="TreeGrafter"/>
</dbReference>
<evidence type="ECO:0000256" key="3">
    <source>
        <dbReference type="ARBA" id="ARBA00017753"/>
    </source>
</evidence>
<dbReference type="InterPro" id="IPR013083">
    <property type="entry name" value="Znf_RING/FYVE/PHD"/>
</dbReference>
<dbReference type="Gene3D" id="1.25.40.90">
    <property type="match status" value="1"/>
</dbReference>
<dbReference type="AlphaFoldDB" id="A0A0D2NZG4"/>
<dbReference type="STRING" id="945553.A0A0D2NZG4"/>
<evidence type="ECO:0000313" key="15">
    <source>
        <dbReference type="EMBL" id="KJA21871.1"/>
    </source>
</evidence>
<reference evidence="16" key="1">
    <citation type="submission" date="2014-04" db="EMBL/GenBank/DDBJ databases">
        <title>Evolutionary Origins and Diversification of the Mycorrhizal Mutualists.</title>
        <authorList>
            <consortium name="DOE Joint Genome Institute"/>
            <consortium name="Mycorrhizal Genomics Consortium"/>
            <person name="Kohler A."/>
            <person name="Kuo A."/>
            <person name="Nagy L.G."/>
            <person name="Floudas D."/>
            <person name="Copeland A."/>
            <person name="Barry K.W."/>
            <person name="Cichocki N."/>
            <person name="Veneault-Fourrey C."/>
            <person name="LaButti K."/>
            <person name="Lindquist E.A."/>
            <person name="Lipzen A."/>
            <person name="Lundell T."/>
            <person name="Morin E."/>
            <person name="Murat C."/>
            <person name="Riley R."/>
            <person name="Ohm R."/>
            <person name="Sun H."/>
            <person name="Tunlid A."/>
            <person name="Henrissat B."/>
            <person name="Grigoriev I.V."/>
            <person name="Hibbett D.S."/>
            <person name="Martin F."/>
        </authorList>
    </citation>
    <scope>NUCLEOTIDE SEQUENCE [LARGE SCALE GENOMIC DNA]</scope>
    <source>
        <strain evidence="16">FD-334 SS-4</strain>
    </source>
</reference>
<dbReference type="GO" id="GO:0043130">
    <property type="term" value="F:ubiquitin binding"/>
    <property type="evidence" value="ECO:0007669"/>
    <property type="project" value="InterPro"/>
</dbReference>
<comment type="similarity">
    <text evidence="2 10">Belongs to the VPS27 family.</text>
</comment>
<dbReference type="InterPro" id="IPR017455">
    <property type="entry name" value="Znf_FYVE-rel"/>
</dbReference>
<evidence type="ECO:0000256" key="12">
    <source>
        <dbReference type="SAM" id="MobiDB-lite"/>
    </source>
</evidence>
<dbReference type="EMBL" id="KN817554">
    <property type="protein sequence ID" value="KJA21871.1"/>
    <property type="molecule type" value="Genomic_DNA"/>
</dbReference>
<evidence type="ECO:0000256" key="6">
    <source>
        <dbReference type="ARBA" id="ARBA00022753"/>
    </source>
</evidence>
<proteinExistence type="inferred from homology"/>
<gene>
    <name evidence="15" type="ORF">HYPSUDRAFT_41512</name>
</gene>
<sequence length="724" mass="79797">MSGLGAWIWGSSQLDDAVDKATSELLPTGGEDIALNLEICDQIRSKSVPAKDAMRALKRRLNHKNPNVQLLALSLTDICIKNGGDLFLSEVASREFMDNLVSILKIPTLNHDVKQTILRFIQNWSIAFEGKPNLSYVGQVYKTLTSEGYKFPPKDLAIANSAMVDTQTAPEWIDSEVCLRCRTPFSFTNRKHHCRNCGQVFDQACSSKSMALPHFGITQEVRVCDGCHSKLSKKAEKADKGHRHSTSLHGHRHKSARELADIELQRAIQLSLEEVNGTSGRSRAGYVPSQPSGYSEPPIIDRSTYPSRQSAVTDDDDDPELKAAIEASLREASAPKPSAPVVVETPRSEESPYSYAGPGYSQSYPSASTNQPTLPKLPNYDLEPLEADAILTFNQTVDQVQAQGGRDLSRYPAVNELYEKASGLRPKLALSLDDAGRKEQMLTDMHDKLSQAVKLYDQILTQQVSQPRWRASAVPVSPAPHQQQPVYGQYSQWTPQQTNQAGYQASYDSQPMLARSAYASPPPDLNATPEVSQTQYQQHPYQQHVQQHPSQWTNSSVASTPSAPPQSPRYVQQPQYQQYAVSTPAELPQSPVTYNQPSSISAAPQFAAPAPSAQPQAPEPPNQYQQHAFQAPPTQSFIPPSRQNTIVQPSYTSPPQQYHTLPQQPQQLQQGYQGAPQQSAPISLPQFPSAPTAIPQPSFSAYGSSISPGFEKKEERKEALLIDL</sequence>
<dbReference type="PANTHER" id="PTHR47794:SF1">
    <property type="entry name" value="VACUOLAR PROTEIN SORTING-ASSOCIATED PROTEIN 27"/>
    <property type="match status" value="1"/>
</dbReference>
<keyword evidence="9 10" id="KW-0472">Membrane</keyword>
<dbReference type="PROSITE" id="PS50330">
    <property type="entry name" value="UIM"/>
    <property type="match status" value="1"/>
</dbReference>
<dbReference type="GO" id="GO:0006623">
    <property type="term" value="P:protein targeting to vacuole"/>
    <property type="evidence" value="ECO:0007669"/>
    <property type="project" value="TreeGrafter"/>
</dbReference>
<feature type="compositionally biased region" description="Polar residues" evidence="12">
    <location>
        <begin position="552"/>
        <end position="561"/>
    </location>
</feature>
<evidence type="ECO:0000256" key="1">
    <source>
        <dbReference type="ARBA" id="ARBA00004125"/>
    </source>
</evidence>
<keyword evidence="8" id="KW-0862">Zinc</keyword>
<evidence type="ECO:0000256" key="4">
    <source>
        <dbReference type="ARBA" id="ARBA00022723"/>
    </source>
</evidence>
<dbReference type="PROSITE" id="PS50178">
    <property type="entry name" value="ZF_FYVE"/>
    <property type="match status" value="1"/>
</dbReference>
<dbReference type="SUPFAM" id="SSF48464">
    <property type="entry name" value="ENTH/VHS domain"/>
    <property type="match status" value="1"/>
</dbReference>
<feature type="region of interest" description="Disordered" evidence="12">
    <location>
        <begin position="604"/>
        <end position="699"/>
    </location>
</feature>
<dbReference type="GO" id="GO:0033565">
    <property type="term" value="C:ESCRT-0 complex"/>
    <property type="evidence" value="ECO:0007669"/>
    <property type="project" value="TreeGrafter"/>
</dbReference>
<feature type="compositionally biased region" description="Low complexity" evidence="12">
    <location>
        <begin position="604"/>
        <end position="626"/>
    </location>
</feature>
<evidence type="ECO:0000259" key="13">
    <source>
        <dbReference type="PROSITE" id="PS50178"/>
    </source>
</evidence>
<dbReference type="InterPro" id="IPR000306">
    <property type="entry name" value="Znf_FYVE"/>
</dbReference>
<feature type="region of interest" description="Disordered" evidence="12">
    <location>
        <begin position="275"/>
        <end position="370"/>
    </location>
</feature>
<evidence type="ECO:0000256" key="7">
    <source>
        <dbReference type="ARBA" id="ARBA00022771"/>
    </source>
</evidence>
<dbReference type="OMA" id="DQQCSAK"/>
<dbReference type="Proteomes" id="UP000054270">
    <property type="component" value="Unassembled WGS sequence"/>
</dbReference>
<evidence type="ECO:0000259" key="14">
    <source>
        <dbReference type="PROSITE" id="PS50179"/>
    </source>
</evidence>
<dbReference type="GO" id="GO:0008270">
    <property type="term" value="F:zinc ion binding"/>
    <property type="evidence" value="ECO:0007669"/>
    <property type="project" value="UniProtKB-KW"/>
</dbReference>
<feature type="compositionally biased region" description="Polar residues" evidence="12">
    <location>
        <begin position="360"/>
        <end position="370"/>
    </location>
</feature>
<dbReference type="InterPro" id="IPR002014">
    <property type="entry name" value="VHS_dom"/>
</dbReference>
<dbReference type="Gene3D" id="6.10.140.100">
    <property type="match status" value="1"/>
</dbReference>
<protein>
    <recommendedName>
        <fullName evidence="3 10">Vacuolar protein sorting-associated protein 27</fullName>
    </recommendedName>
</protein>
<keyword evidence="16" id="KW-1185">Reference proteome</keyword>
<dbReference type="SMART" id="SM00288">
    <property type="entry name" value="VHS"/>
    <property type="match status" value="1"/>
</dbReference>
<feature type="domain" description="FYVE-type" evidence="13">
    <location>
        <begin position="172"/>
        <end position="232"/>
    </location>
</feature>
<name>A0A0D2NZG4_HYPSF</name>
<dbReference type="SMART" id="SM00726">
    <property type="entry name" value="UIM"/>
    <property type="match status" value="2"/>
</dbReference>
<evidence type="ECO:0000256" key="2">
    <source>
        <dbReference type="ARBA" id="ARBA00008597"/>
    </source>
</evidence>
<keyword evidence="6 10" id="KW-0967">Endosome</keyword>
<dbReference type="PROSITE" id="PS50179">
    <property type="entry name" value="VHS"/>
    <property type="match status" value="1"/>
</dbReference>
<keyword evidence="4" id="KW-0479">Metal-binding</keyword>
<dbReference type="PIRSF" id="PIRSF036956">
    <property type="entry name" value="Hrs_Vps27"/>
    <property type="match status" value="1"/>
</dbReference>
<keyword evidence="5" id="KW-0677">Repeat</keyword>
<dbReference type="CDD" id="cd16979">
    <property type="entry name" value="VHS_Vps27"/>
    <property type="match status" value="1"/>
</dbReference>
<dbReference type="InterPro" id="IPR011011">
    <property type="entry name" value="Znf_FYVE_PHD"/>
</dbReference>
<feature type="region of interest" description="Disordered" evidence="12">
    <location>
        <begin position="235"/>
        <end position="255"/>
    </location>
</feature>
<feature type="compositionally biased region" description="Polar residues" evidence="12">
    <location>
        <begin position="632"/>
        <end position="653"/>
    </location>
</feature>
<evidence type="ECO:0000256" key="10">
    <source>
        <dbReference type="PIRNR" id="PIRNR036956"/>
    </source>
</evidence>
<feature type="compositionally biased region" description="Low complexity" evidence="12">
    <location>
        <begin position="531"/>
        <end position="551"/>
    </location>
</feature>
<dbReference type="GO" id="GO:0032266">
    <property type="term" value="F:phosphatidylinositol-3-phosphate binding"/>
    <property type="evidence" value="ECO:0007669"/>
    <property type="project" value="TreeGrafter"/>
</dbReference>
<dbReference type="Gene3D" id="3.30.40.10">
    <property type="entry name" value="Zinc/RING finger domain, C3HC4 (zinc finger)"/>
    <property type="match status" value="1"/>
</dbReference>
<comment type="function">
    <text evidence="10">Component of the ESCRT-0 complex which is the sorting receptor for ubiquitinated cargo proteins at the multivesicular body (MVB) and recruits ESCRT-I to the MVB outer membrane.</text>
</comment>
<dbReference type="PANTHER" id="PTHR47794">
    <property type="entry name" value="VACUOLAR PROTEIN SORTING-ASSOCIATED PROTEIN 27"/>
    <property type="match status" value="1"/>
</dbReference>
<dbReference type="InterPro" id="IPR017073">
    <property type="entry name" value="HGS/VPS27"/>
</dbReference>
<feature type="region of interest" description="Disordered" evidence="12">
    <location>
        <begin position="515"/>
        <end position="575"/>
    </location>
</feature>
<comment type="subcellular location">
    <subcellularLocation>
        <location evidence="1 10">Endosome membrane</location>
        <topology evidence="1 10">Peripheral membrane protein</topology>
        <orientation evidence="1 10">Cytoplasmic side</orientation>
    </subcellularLocation>
</comment>